<dbReference type="SUPFAM" id="SSF54909">
    <property type="entry name" value="Dimeric alpha+beta barrel"/>
    <property type="match status" value="1"/>
</dbReference>
<dbReference type="PROSITE" id="PS00519">
    <property type="entry name" value="HTH_ASNC_1"/>
    <property type="match status" value="1"/>
</dbReference>
<keyword evidence="3" id="KW-0804">Transcription</keyword>
<dbReference type="InterPro" id="IPR000485">
    <property type="entry name" value="AsnC-type_HTH_dom"/>
</dbReference>
<dbReference type="Pfam" id="PF13412">
    <property type="entry name" value="HTH_24"/>
    <property type="match status" value="1"/>
</dbReference>
<keyword evidence="1" id="KW-0805">Transcription regulation</keyword>
<reference evidence="6" key="1">
    <citation type="journal article" date="2019" name="Int. J. Syst. Evol. Microbiol.">
        <title>The Global Catalogue of Microorganisms (GCM) 10K type strain sequencing project: providing services to taxonomists for standard genome sequencing and annotation.</title>
        <authorList>
            <consortium name="The Broad Institute Genomics Platform"/>
            <consortium name="The Broad Institute Genome Sequencing Center for Infectious Disease"/>
            <person name="Wu L."/>
            <person name="Ma J."/>
        </authorList>
    </citation>
    <scope>NUCLEOTIDE SEQUENCE [LARGE SCALE GENOMIC DNA]</scope>
    <source>
        <strain evidence="6">CECT 8482</strain>
    </source>
</reference>
<feature type="domain" description="HTH asnC-type" evidence="4">
    <location>
        <begin position="16"/>
        <end position="77"/>
    </location>
</feature>
<dbReference type="Gene3D" id="1.10.10.10">
    <property type="entry name" value="Winged helix-like DNA-binding domain superfamily/Winged helix DNA-binding domain"/>
    <property type="match status" value="1"/>
</dbReference>
<keyword evidence="6" id="KW-1185">Reference proteome</keyword>
<dbReference type="Gene3D" id="3.30.70.920">
    <property type="match status" value="1"/>
</dbReference>
<name>A0ABT8DFS1_9RHOB</name>
<dbReference type="Pfam" id="PF01037">
    <property type="entry name" value="AsnC_trans_reg"/>
    <property type="match status" value="1"/>
</dbReference>
<evidence type="ECO:0000313" key="6">
    <source>
        <dbReference type="Proteomes" id="UP001243846"/>
    </source>
</evidence>
<dbReference type="SUPFAM" id="SSF46785">
    <property type="entry name" value="Winged helix' DNA-binding domain"/>
    <property type="match status" value="1"/>
</dbReference>
<dbReference type="InterPro" id="IPR019888">
    <property type="entry name" value="Tscrpt_reg_AsnC-like"/>
</dbReference>
<evidence type="ECO:0000259" key="4">
    <source>
        <dbReference type="PROSITE" id="PS50956"/>
    </source>
</evidence>
<organism evidence="5 6">
    <name type="scientific">Paracoccus cavernae</name>
    <dbReference type="NCBI Taxonomy" id="1571207"/>
    <lineage>
        <taxon>Bacteria</taxon>
        <taxon>Pseudomonadati</taxon>
        <taxon>Pseudomonadota</taxon>
        <taxon>Alphaproteobacteria</taxon>
        <taxon>Rhodobacterales</taxon>
        <taxon>Paracoccaceae</taxon>
        <taxon>Paracoccus</taxon>
    </lineage>
</organism>
<dbReference type="InterPro" id="IPR019885">
    <property type="entry name" value="Tscrpt_reg_HTH_AsnC-type_CS"/>
</dbReference>
<proteinExistence type="predicted"/>
<dbReference type="PRINTS" id="PR00033">
    <property type="entry name" value="HTHASNC"/>
</dbReference>
<dbReference type="InterPro" id="IPR011008">
    <property type="entry name" value="Dimeric_a/b-barrel"/>
</dbReference>
<dbReference type="InterPro" id="IPR036388">
    <property type="entry name" value="WH-like_DNA-bd_sf"/>
</dbReference>
<dbReference type="EMBL" id="JAUFRC010000003">
    <property type="protein sequence ID" value="MDN3714025.1"/>
    <property type="molecule type" value="Genomic_DNA"/>
</dbReference>
<dbReference type="PANTHER" id="PTHR30154">
    <property type="entry name" value="LEUCINE-RESPONSIVE REGULATORY PROTEIN"/>
    <property type="match status" value="1"/>
</dbReference>
<accession>A0ABT8DFS1</accession>
<sequence length="165" mass="18078">MALHPTSGAGHAAQALDQIDRKILEQLQRDSKLSNVELSNRVGLSPSPCLARVKQLEADGIVRGYVALLDPAAVDLSISVFIHVTLEKQVERALSTFEQKMNAFPEVMECYLMTGDSDYLVRLVVPDLAALQDFIVKELTTIPGIANIKSSFALKQVKYKTALPV</sequence>
<dbReference type="InterPro" id="IPR011991">
    <property type="entry name" value="ArsR-like_HTH"/>
</dbReference>
<evidence type="ECO:0000313" key="5">
    <source>
        <dbReference type="EMBL" id="MDN3714025.1"/>
    </source>
</evidence>
<keyword evidence="2" id="KW-0238">DNA-binding</keyword>
<dbReference type="SMART" id="SM00344">
    <property type="entry name" value="HTH_ASNC"/>
    <property type="match status" value="1"/>
</dbReference>
<dbReference type="PROSITE" id="PS50956">
    <property type="entry name" value="HTH_ASNC_2"/>
    <property type="match status" value="1"/>
</dbReference>
<comment type="caution">
    <text evidence="5">The sequence shown here is derived from an EMBL/GenBank/DDBJ whole genome shotgun (WGS) entry which is preliminary data.</text>
</comment>
<dbReference type="InterPro" id="IPR019887">
    <property type="entry name" value="Tscrpt_reg_AsnC/Lrp_C"/>
</dbReference>
<evidence type="ECO:0000256" key="3">
    <source>
        <dbReference type="ARBA" id="ARBA00023163"/>
    </source>
</evidence>
<evidence type="ECO:0000256" key="1">
    <source>
        <dbReference type="ARBA" id="ARBA00023015"/>
    </source>
</evidence>
<dbReference type="InterPro" id="IPR036390">
    <property type="entry name" value="WH_DNA-bd_sf"/>
</dbReference>
<dbReference type="PANTHER" id="PTHR30154:SF34">
    <property type="entry name" value="TRANSCRIPTIONAL REGULATOR AZLB"/>
    <property type="match status" value="1"/>
</dbReference>
<dbReference type="Proteomes" id="UP001243846">
    <property type="component" value="Unassembled WGS sequence"/>
</dbReference>
<dbReference type="CDD" id="cd00090">
    <property type="entry name" value="HTH_ARSR"/>
    <property type="match status" value="1"/>
</dbReference>
<gene>
    <name evidence="5" type="ORF">QWZ10_23650</name>
</gene>
<protein>
    <submittedName>
        <fullName evidence="5">Lrp/AsnC family transcriptional regulator</fullName>
    </submittedName>
</protein>
<evidence type="ECO:0000256" key="2">
    <source>
        <dbReference type="ARBA" id="ARBA00023125"/>
    </source>
</evidence>